<comment type="caution">
    <text evidence="7">The sequence shown here is derived from an EMBL/GenBank/DDBJ whole genome shotgun (WGS) entry which is preliminary data.</text>
</comment>
<keyword evidence="7" id="KW-0378">Hydrolase</keyword>
<dbReference type="Pfam" id="PF01694">
    <property type="entry name" value="Rhomboid"/>
    <property type="match status" value="1"/>
</dbReference>
<evidence type="ECO:0000256" key="4">
    <source>
        <dbReference type="ARBA" id="ARBA00023136"/>
    </source>
</evidence>
<reference evidence="7" key="2">
    <citation type="journal article" date="2021" name="PeerJ">
        <title>Extensive microbial diversity within the chicken gut microbiome revealed by metagenomics and culture.</title>
        <authorList>
            <person name="Gilroy R."/>
            <person name="Ravi A."/>
            <person name="Getino M."/>
            <person name="Pursley I."/>
            <person name="Horton D.L."/>
            <person name="Alikhan N.F."/>
            <person name="Baker D."/>
            <person name="Gharbi K."/>
            <person name="Hall N."/>
            <person name="Watson M."/>
            <person name="Adriaenssens E.M."/>
            <person name="Foster-Nyarko E."/>
            <person name="Jarju S."/>
            <person name="Secka A."/>
            <person name="Antonio M."/>
            <person name="Oren A."/>
            <person name="Chaudhuri R.R."/>
            <person name="La Ragione R."/>
            <person name="Hildebrand F."/>
            <person name="Pallen M.J."/>
        </authorList>
    </citation>
    <scope>NUCLEOTIDE SEQUENCE</scope>
    <source>
        <strain evidence="7">CHK158-818</strain>
    </source>
</reference>
<feature type="transmembrane region" description="Helical" evidence="5">
    <location>
        <begin position="59"/>
        <end position="81"/>
    </location>
</feature>
<feature type="transmembrane region" description="Helical" evidence="5">
    <location>
        <begin position="317"/>
        <end position="334"/>
    </location>
</feature>
<dbReference type="Proteomes" id="UP000824112">
    <property type="component" value="Unassembled WGS sequence"/>
</dbReference>
<dbReference type="GO" id="GO:0004252">
    <property type="term" value="F:serine-type endopeptidase activity"/>
    <property type="evidence" value="ECO:0007669"/>
    <property type="project" value="InterPro"/>
</dbReference>
<keyword evidence="2 5" id="KW-0812">Transmembrane</keyword>
<comment type="subcellular location">
    <subcellularLocation>
        <location evidence="1">Membrane</location>
        <topology evidence="1">Multi-pass membrane protein</topology>
    </subcellularLocation>
</comment>
<dbReference type="SUPFAM" id="SSF144091">
    <property type="entry name" value="Rhomboid-like"/>
    <property type="match status" value="1"/>
</dbReference>
<dbReference type="AlphaFoldDB" id="A0A9D1M9G7"/>
<dbReference type="GO" id="GO:0006508">
    <property type="term" value="P:proteolysis"/>
    <property type="evidence" value="ECO:0007669"/>
    <property type="project" value="UniProtKB-KW"/>
</dbReference>
<evidence type="ECO:0000256" key="5">
    <source>
        <dbReference type="SAM" id="Phobius"/>
    </source>
</evidence>
<organism evidence="7 8">
    <name type="scientific">Candidatus Gallibacteroides avistercoris</name>
    <dbReference type="NCBI Taxonomy" id="2840833"/>
    <lineage>
        <taxon>Bacteria</taxon>
        <taxon>Pseudomonadati</taxon>
        <taxon>Bacteroidota</taxon>
        <taxon>Bacteroidia</taxon>
        <taxon>Bacteroidales</taxon>
        <taxon>Bacteroidaceae</taxon>
        <taxon>Bacteroidaceae incertae sedis</taxon>
        <taxon>Candidatus Gallibacteroides</taxon>
    </lineage>
</organism>
<evidence type="ECO:0000256" key="3">
    <source>
        <dbReference type="ARBA" id="ARBA00022989"/>
    </source>
</evidence>
<keyword evidence="4 5" id="KW-0472">Membrane</keyword>
<dbReference type="Gene3D" id="1.20.1540.10">
    <property type="entry name" value="Rhomboid-like"/>
    <property type="match status" value="1"/>
</dbReference>
<keyword evidence="3 5" id="KW-1133">Transmembrane helix</keyword>
<keyword evidence="7" id="KW-0645">Protease</keyword>
<sequence length="339" mass="38623">MNEVGDFRMKRVPVYWDFWLVGYVLWNVAVYIVCEVTGCKSVLVQECLTMQEVCLFQGFIHLNTLHLLLNMVAFAALFASLRRYVSSWKILCMSGLMGVLAGWLTVAQTPVWGASGWISVLLGMDCARCLFDRRSRRDAEDVLFVLLAVAGLLVISFFSLVQAYYHGIAFLLGGVSAWLGRLLFRYVILLLLLLFCAACGSVKRNETVKEVSGRLVTEEGTDSVHDSFRNDLQVIVSDCSSWEAVKIEYDTSSKLSAGEEGRIQRKIYLKGYRNRESTAVGQTNRETVRRQKVDLYANDLTQVERQEESERRRKGGFWWWIVLLPVVAVGVYVLKKFYK</sequence>
<evidence type="ECO:0000256" key="2">
    <source>
        <dbReference type="ARBA" id="ARBA00022692"/>
    </source>
</evidence>
<name>A0A9D1M9G7_9BACT</name>
<feature type="transmembrane region" description="Helical" evidence="5">
    <location>
        <begin position="12"/>
        <end position="33"/>
    </location>
</feature>
<evidence type="ECO:0000256" key="1">
    <source>
        <dbReference type="ARBA" id="ARBA00004141"/>
    </source>
</evidence>
<protein>
    <submittedName>
        <fullName evidence="7">Rhomboid family intramembrane serine protease</fullName>
    </submittedName>
</protein>
<dbReference type="InterPro" id="IPR022764">
    <property type="entry name" value="Peptidase_S54_rhomboid_dom"/>
</dbReference>
<feature type="transmembrane region" description="Helical" evidence="5">
    <location>
        <begin position="143"/>
        <end position="163"/>
    </location>
</feature>
<evidence type="ECO:0000259" key="6">
    <source>
        <dbReference type="Pfam" id="PF01694"/>
    </source>
</evidence>
<evidence type="ECO:0000313" key="7">
    <source>
        <dbReference type="EMBL" id="HIU56146.1"/>
    </source>
</evidence>
<accession>A0A9D1M9G7</accession>
<proteinExistence type="predicted"/>
<dbReference type="InterPro" id="IPR035952">
    <property type="entry name" value="Rhomboid-like_sf"/>
</dbReference>
<feature type="domain" description="Peptidase S54 rhomboid" evidence="6">
    <location>
        <begin position="58"/>
        <end position="179"/>
    </location>
</feature>
<dbReference type="EMBL" id="DVNA01000234">
    <property type="protein sequence ID" value="HIU56146.1"/>
    <property type="molecule type" value="Genomic_DNA"/>
</dbReference>
<gene>
    <name evidence="7" type="ORF">IAB03_10130</name>
</gene>
<reference evidence="7" key="1">
    <citation type="submission" date="2020-10" db="EMBL/GenBank/DDBJ databases">
        <authorList>
            <person name="Gilroy R."/>
        </authorList>
    </citation>
    <scope>NUCLEOTIDE SEQUENCE</scope>
    <source>
        <strain evidence="7">CHK158-818</strain>
    </source>
</reference>
<evidence type="ECO:0000313" key="8">
    <source>
        <dbReference type="Proteomes" id="UP000824112"/>
    </source>
</evidence>
<dbReference type="GO" id="GO:0016020">
    <property type="term" value="C:membrane"/>
    <property type="evidence" value="ECO:0007669"/>
    <property type="project" value="UniProtKB-SubCell"/>
</dbReference>
<feature type="transmembrane region" description="Helical" evidence="5">
    <location>
        <begin position="183"/>
        <end position="202"/>
    </location>
</feature>